<keyword evidence="11" id="KW-0804">Transcription</keyword>
<evidence type="ECO:0000256" key="4">
    <source>
        <dbReference type="ARBA" id="ARBA00022679"/>
    </source>
</evidence>
<keyword evidence="20" id="KW-1185">Reference proteome</keyword>
<dbReference type="Pfam" id="PF12833">
    <property type="entry name" value="HTH_18"/>
    <property type="match status" value="1"/>
</dbReference>
<dbReference type="CDD" id="cd16922">
    <property type="entry name" value="HATPase_EvgS-ArcB-TorS-like"/>
    <property type="match status" value="1"/>
</dbReference>
<evidence type="ECO:0000259" key="16">
    <source>
        <dbReference type="PROSITE" id="PS01124"/>
    </source>
</evidence>
<evidence type="ECO:0000313" key="20">
    <source>
        <dbReference type="Proteomes" id="UP000515369"/>
    </source>
</evidence>
<dbReference type="SMART" id="SM00448">
    <property type="entry name" value="REC"/>
    <property type="match status" value="1"/>
</dbReference>
<dbReference type="InterPro" id="IPR009057">
    <property type="entry name" value="Homeodomain-like_sf"/>
</dbReference>
<evidence type="ECO:0000256" key="5">
    <source>
        <dbReference type="ARBA" id="ARBA00022741"/>
    </source>
</evidence>
<keyword evidence="14" id="KW-1133">Transmembrane helix</keyword>
<keyword evidence="14" id="KW-0472">Membrane</keyword>
<keyword evidence="9" id="KW-0805">Transcription regulation</keyword>
<keyword evidence="10" id="KW-0238">DNA-binding</keyword>
<dbReference type="SUPFAM" id="SSF46689">
    <property type="entry name" value="Homeodomain-like"/>
    <property type="match status" value="1"/>
</dbReference>
<evidence type="ECO:0000256" key="7">
    <source>
        <dbReference type="ARBA" id="ARBA00022840"/>
    </source>
</evidence>
<name>A0A7G5H1E0_9BACT</name>
<dbReference type="SMART" id="SM00387">
    <property type="entry name" value="HATPase_c"/>
    <property type="match status" value="1"/>
</dbReference>
<dbReference type="FunFam" id="3.30.565.10:FF:000037">
    <property type="entry name" value="Hybrid sensor histidine kinase/response regulator"/>
    <property type="match status" value="1"/>
</dbReference>
<dbReference type="InterPro" id="IPR015943">
    <property type="entry name" value="WD40/YVTN_repeat-like_dom_sf"/>
</dbReference>
<dbReference type="Gene3D" id="3.30.565.10">
    <property type="entry name" value="Histidine kinase-like ATPase, C-terminal domain"/>
    <property type="match status" value="1"/>
</dbReference>
<dbReference type="AlphaFoldDB" id="A0A7G5H1E0"/>
<dbReference type="PROSITE" id="PS01124">
    <property type="entry name" value="HTH_ARAC_FAMILY_2"/>
    <property type="match status" value="1"/>
</dbReference>
<feature type="chain" id="PRO_5028837277" description="histidine kinase" evidence="15">
    <location>
        <begin position="31"/>
        <end position="1029"/>
    </location>
</feature>
<dbReference type="EMBL" id="CP059732">
    <property type="protein sequence ID" value="QMW04932.1"/>
    <property type="molecule type" value="Genomic_DNA"/>
</dbReference>
<dbReference type="PRINTS" id="PR00344">
    <property type="entry name" value="BCTRLSENSOR"/>
</dbReference>
<dbReference type="SUPFAM" id="SSF55874">
    <property type="entry name" value="ATPase domain of HSP90 chaperone/DNA topoisomerase II/histidine kinase"/>
    <property type="match status" value="1"/>
</dbReference>
<accession>A0A7G5H1E0</accession>
<dbReference type="Proteomes" id="UP000515369">
    <property type="component" value="Chromosome"/>
</dbReference>
<evidence type="ECO:0000256" key="11">
    <source>
        <dbReference type="ARBA" id="ARBA00023163"/>
    </source>
</evidence>
<dbReference type="PANTHER" id="PTHR43547:SF2">
    <property type="entry name" value="HYBRID SIGNAL TRANSDUCTION HISTIDINE KINASE C"/>
    <property type="match status" value="1"/>
</dbReference>
<keyword evidence="3 12" id="KW-0597">Phosphoprotein</keyword>
<dbReference type="InterPro" id="IPR003661">
    <property type="entry name" value="HisK_dim/P_dom"/>
</dbReference>
<dbReference type="InterPro" id="IPR018060">
    <property type="entry name" value="HTH_AraC"/>
</dbReference>
<keyword evidence="14" id="KW-0812">Transmembrane</keyword>
<keyword evidence="15" id="KW-0732">Signal</keyword>
<dbReference type="EC" id="2.7.13.3" evidence="2"/>
<dbReference type="PROSITE" id="PS50109">
    <property type="entry name" value="HIS_KIN"/>
    <property type="match status" value="1"/>
</dbReference>
<evidence type="ECO:0000313" key="19">
    <source>
        <dbReference type="EMBL" id="QMW04932.1"/>
    </source>
</evidence>
<evidence type="ECO:0000256" key="10">
    <source>
        <dbReference type="ARBA" id="ARBA00023125"/>
    </source>
</evidence>
<evidence type="ECO:0000256" key="3">
    <source>
        <dbReference type="ARBA" id="ARBA00022553"/>
    </source>
</evidence>
<dbReference type="InterPro" id="IPR036097">
    <property type="entry name" value="HisK_dim/P_sf"/>
</dbReference>
<evidence type="ECO:0000259" key="17">
    <source>
        <dbReference type="PROSITE" id="PS50109"/>
    </source>
</evidence>
<feature type="signal peptide" evidence="15">
    <location>
        <begin position="1"/>
        <end position="30"/>
    </location>
</feature>
<evidence type="ECO:0000256" key="14">
    <source>
        <dbReference type="SAM" id="Phobius"/>
    </source>
</evidence>
<dbReference type="InterPro" id="IPR004358">
    <property type="entry name" value="Sig_transdc_His_kin-like_C"/>
</dbReference>
<dbReference type="Gene3D" id="2.130.10.10">
    <property type="entry name" value="YVTN repeat-like/Quinoprotein amine dehydrogenase"/>
    <property type="match status" value="2"/>
</dbReference>
<dbReference type="Pfam" id="PF00072">
    <property type="entry name" value="Response_reg"/>
    <property type="match status" value="1"/>
</dbReference>
<evidence type="ECO:0000256" key="2">
    <source>
        <dbReference type="ARBA" id="ARBA00012438"/>
    </source>
</evidence>
<dbReference type="KEGG" id="sfol:H3H32_08550"/>
<dbReference type="SUPFAM" id="SSF47384">
    <property type="entry name" value="Homodimeric domain of signal transducing histidine kinase"/>
    <property type="match status" value="1"/>
</dbReference>
<protein>
    <recommendedName>
        <fullName evidence="2">histidine kinase</fullName>
        <ecNumber evidence="2">2.7.13.3</ecNumber>
    </recommendedName>
</protein>
<feature type="domain" description="Response regulatory" evidence="18">
    <location>
        <begin position="779"/>
        <end position="894"/>
    </location>
</feature>
<dbReference type="Gene3D" id="1.10.287.130">
    <property type="match status" value="1"/>
</dbReference>
<dbReference type="Gene3D" id="2.60.40.10">
    <property type="entry name" value="Immunoglobulins"/>
    <property type="match status" value="1"/>
</dbReference>
<dbReference type="Gene3D" id="1.10.10.60">
    <property type="entry name" value="Homeodomain-like"/>
    <property type="match status" value="1"/>
</dbReference>
<dbReference type="InterPro" id="IPR036890">
    <property type="entry name" value="HATPase_C_sf"/>
</dbReference>
<dbReference type="PANTHER" id="PTHR43547">
    <property type="entry name" value="TWO-COMPONENT HISTIDINE KINASE"/>
    <property type="match status" value="1"/>
</dbReference>
<feature type="transmembrane region" description="Helical" evidence="14">
    <location>
        <begin position="463"/>
        <end position="481"/>
    </location>
</feature>
<keyword evidence="7" id="KW-0067">ATP-binding</keyword>
<dbReference type="InterPro" id="IPR011006">
    <property type="entry name" value="CheY-like_superfamily"/>
</dbReference>
<dbReference type="RefSeq" id="WP_182462282.1">
    <property type="nucleotide sequence ID" value="NZ_CP059732.1"/>
</dbReference>
<dbReference type="InterPro" id="IPR013783">
    <property type="entry name" value="Ig-like_fold"/>
</dbReference>
<sequence length="1029" mass="115731">MARNVSMFSLFRIRFFAALLGLGMCLLAQAQQVMPAFIRQIPVPSTINFNTVDATQDARGNLWFATQEGVVRFDGRQFRAYHDPVLRQGDDYFHVVPSPDGRIWCKQGRGSILSYINSKEDKIVRVPDSSRLVRDYLVPWRSNYLFADADANLWIGLRQKGLIRFNPRTYAIEPIFDREGEAVRRLTQDQQGIIWFTTNEAVYAYNPVSRALKRYREEFERRPANGKFAIGIHARRDSTILVGLSNEVAVIQPATGRVTRLKLLSNEADSNQVVYDFYDDPQGNTYFSTFKAHYRYTNRGDLEQLELGGIPYPVGFLYPGRNHRLWVTAGHSLIEYDLARLRPVPAFSLLDVLINGTPLTAASARQQLVRDSLGHPTLTVQEGDLIGLTVSPYVAANRTGPFRLRLKGYDQWTVTEDPTHLVSYELSAGTYTLLLNRFVWPSGWEKVVSTLTILVQPPFWKTGWFWSVVLVIVGAFGAGFLQNWTRRRRLRQELARREFEAAALREVDELKSRFFTNITHELRTPLTIILNATEQLSQAPLGVSDQQRVHSVQRNAQQLSRLIDETLDMAKLDAGKLDRRERTGDPVAFVGQVVAQFQGLAQHRQLRLDWLDQSTRQQPYRFDDEKLETITYNLLSNALKFTPAHGSIQIECRVIAPATLLLRVADTGIGIPADQQARIFERFHQVDSSSTRAYSGTGIGLALVKELADWLGGSVSVESTVGQGSVFTLRLPLTPTDAAQATGGAKLSVPDLPGSAVRHRLEPDNGADSEPADEANRPLLLVVEDNEELRSFLAESLSAQYRVYTAGNGRRGLELALAEVPDLIVSDVMMPEMDGYALVEHLKADARTSHIPVVLLTAKSSADSRLTGLSVGADDYLGKPFSLAELALRLGNCLRTRQNWQRWLMQHLAADRSANADYADPQLVREEEFLARLRHVILDHLTDEAVDVDWLTKQAGMSRTHLHRKLTTLTGMSTTRFIHSVRIQRAVELLQQGELNVAQLAQAVGYGSQSYFTKIFQEQTGYLPTMRKG</sequence>
<dbReference type="InterPro" id="IPR001789">
    <property type="entry name" value="Sig_transdc_resp-reg_receiver"/>
</dbReference>
<dbReference type="InterPro" id="IPR005467">
    <property type="entry name" value="His_kinase_dom"/>
</dbReference>
<dbReference type="SMART" id="SM00388">
    <property type="entry name" value="HisKA"/>
    <property type="match status" value="1"/>
</dbReference>
<reference evidence="19 20" key="1">
    <citation type="submission" date="2020-07" db="EMBL/GenBank/DDBJ databases">
        <title>Spirosoma foliorum sp. nov., isolated from the leaves on the Nejang mountain Korea, Republic of.</title>
        <authorList>
            <person name="Ho H."/>
            <person name="Lee Y.-J."/>
            <person name="Nurcahyanto D.-A."/>
            <person name="Kim S.-G."/>
        </authorList>
    </citation>
    <scope>NUCLEOTIDE SEQUENCE [LARGE SCALE GENOMIC DNA]</scope>
    <source>
        <strain evidence="19 20">PL0136</strain>
    </source>
</reference>
<proteinExistence type="predicted"/>
<evidence type="ECO:0000259" key="18">
    <source>
        <dbReference type="PROSITE" id="PS50110"/>
    </source>
</evidence>
<evidence type="ECO:0000256" key="15">
    <source>
        <dbReference type="SAM" id="SignalP"/>
    </source>
</evidence>
<evidence type="ECO:0000256" key="6">
    <source>
        <dbReference type="ARBA" id="ARBA00022777"/>
    </source>
</evidence>
<evidence type="ECO:0000256" key="1">
    <source>
        <dbReference type="ARBA" id="ARBA00000085"/>
    </source>
</evidence>
<dbReference type="GO" id="GO:0005524">
    <property type="term" value="F:ATP binding"/>
    <property type="evidence" value="ECO:0007669"/>
    <property type="project" value="UniProtKB-KW"/>
</dbReference>
<keyword evidence="5" id="KW-0547">Nucleotide-binding</keyword>
<comment type="catalytic activity">
    <reaction evidence="1">
        <text>ATP + protein L-histidine = ADP + protein N-phospho-L-histidine.</text>
        <dbReference type="EC" id="2.7.13.3"/>
    </reaction>
</comment>
<organism evidence="19 20">
    <name type="scientific">Spirosoma foliorum</name>
    <dbReference type="NCBI Taxonomy" id="2710596"/>
    <lineage>
        <taxon>Bacteria</taxon>
        <taxon>Pseudomonadati</taxon>
        <taxon>Bacteroidota</taxon>
        <taxon>Cytophagia</taxon>
        <taxon>Cytophagales</taxon>
        <taxon>Cytophagaceae</taxon>
        <taxon>Spirosoma</taxon>
    </lineage>
</organism>
<evidence type="ECO:0000256" key="12">
    <source>
        <dbReference type="PROSITE-ProRule" id="PRU00169"/>
    </source>
</evidence>
<dbReference type="InterPro" id="IPR003594">
    <property type="entry name" value="HATPase_dom"/>
</dbReference>
<dbReference type="GO" id="GO:0003700">
    <property type="term" value="F:DNA-binding transcription factor activity"/>
    <property type="evidence" value="ECO:0007669"/>
    <property type="project" value="InterPro"/>
</dbReference>
<dbReference type="SMART" id="SM00342">
    <property type="entry name" value="HTH_ARAC"/>
    <property type="match status" value="1"/>
</dbReference>
<keyword evidence="8" id="KW-0902">Two-component regulatory system</keyword>
<dbReference type="GO" id="GO:0000155">
    <property type="term" value="F:phosphorelay sensor kinase activity"/>
    <property type="evidence" value="ECO:0007669"/>
    <property type="project" value="InterPro"/>
</dbReference>
<dbReference type="SUPFAM" id="SSF63829">
    <property type="entry name" value="Calcium-dependent phosphotriesterase"/>
    <property type="match status" value="2"/>
</dbReference>
<dbReference type="SUPFAM" id="SSF52172">
    <property type="entry name" value="CheY-like"/>
    <property type="match status" value="1"/>
</dbReference>
<feature type="region of interest" description="Disordered" evidence="13">
    <location>
        <begin position="752"/>
        <end position="776"/>
    </location>
</feature>
<feature type="domain" description="Histidine kinase" evidence="17">
    <location>
        <begin position="517"/>
        <end position="735"/>
    </location>
</feature>
<dbReference type="GO" id="GO:0043565">
    <property type="term" value="F:sequence-specific DNA binding"/>
    <property type="evidence" value="ECO:0007669"/>
    <property type="project" value="InterPro"/>
</dbReference>
<dbReference type="Pfam" id="PF02518">
    <property type="entry name" value="HATPase_c"/>
    <property type="match status" value="1"/>
</dbReference>
<keyword evidence="6" id="KW-0418">Kinase</keyword>
<dbReference type="PROSITE" id="PS50110">
    <property type="entry name" value="RESPONSE_REGULATORY"/>
    <property type="match status" value="1"/>
</dbReference>
<dbReference type="InterPro" id="IPR018062">
    <property type="entry name" value="HTH_AraC-typ_CS"/>
</dbReference>
<feature type="domain" description="HTH araC/xylS-type" evidence="16">
    <location>
        <begin position="931"/>
        <end position="1029"/>
    </location>
</feature>
<dbReference type="CDD" id="cd00082">
    <property type="entry name" value="HisKA"/>
    <property type="match status" value="1"/>
</dbReference>
<gene>
    <name evidence="19" type="ORF">H3H32_08550</name>
</gene>
<dbReference type="PROSITE" id="PS00041">
    <property type="entry name" value="HTH_ARAC_FAMILY_1"/>
    <property type="match status" value="1"/>
</dbReference>
<dbReference type="Pfam" id="PF00512">
    <property type="entry name" value="HisKA"/>
    <property type="match status" value="1"/>
</dbReference>
<evidence type="ECO:0000256" key="13">
    <source>
        <dbReference type="SAM" id="MobiDB-lite"/>
    </source>
</evidence>
<keyword evidence="4" id="KW-0808">Transferase</keyword>
<evidence type="ECO:0000256" key="8">
    <source>
        <dbReference type="ARBA" id="ARBA00023012"/>
    </source>
</evidence>
<feature type="modified residue" description="4-aspartylphosphate" evidence="12">
    <location>
        <position position="827"/>
    </location>
</feature>
<dbReference type="Gene3D" id="3.40.50.2300">
    <property type="match status" value="1"/>
</dbReference>
<evidence type="ECO:0000256" key="9">
    <source>
        <dbReference type="ARBA" id="ARBA00023015"/>
    </source>
</evidence>